<dbReference type="OrthoDB" id="2789670at2759"/>
<dbReference type="GO" id="GO:0016705">
    <property type="term" value="F:oxidoreductase activity, acting on paired donors, with incorporation or reduction of molecular oxygen"/>
    <property type="evidence" value="ECO:0007669"/>
    <property type="project" value="InterPro"/>
</dbReference>
<keyword evidence="11" id="KW-0812">Transmembrane</keyword>
<evidence type="ECO:0000256" key="8">
    <source>
        <dbReference type="ARBA" id="ARBA00023033"/>
    </source>
</evidence>
<dbReference type="InterPro" id="IPR002401">
    <property type="entry name" value="Cyt_P450_E_grp-I"/>
</dbReference>
<comment type="similarity">
    <text evidence="3 10">Belongs to the cytochrome P450 family.</text>
</comment>
<dbReference type="InterPro" id="IPR017972">
    <property type="entry name" value="Cyt_P450_CS"/>
</dbReference>
<dbReference type="AlphaFoldDB" id="A0A284RUE2"/>
<dbReference type="Gene3D" id="1.10.630.10">
    <property type="entry name" value="Cytochrome P450"/>
    <property type="match status" value="1"/>
</dbReference>
<comment type="pathway">
    <text evidence="2">Secondary metabolite biosynthesis.</text>
</comment>
<evidence type="ECO:0000256" key="11">
    <source>
        <dbReference type="SAM" id="Phobius"/>
    </source>
</evidence>
<comment type="cofactor">
    <cofactor evidence="1 9">
        <name>heme</name>
        <dbReference type="ChEBI" id="CHEBI:30413"/>
    </cofactor>
</comment>
<dbReference type="GO" id="GO:0004497">
    <property type="term" value="F:monooxygenase activity"/>
    <property type="evidence" value="ECO:0007669"/>
    <property type="project" value="UniProtKB-KW"/>
</dbReference>
<dbReference type="PROSITE" id="PS00086">
    <property type="entry name" value="CYTOCHROME_P450"/>
    <property type="match status" value="1"/>
</dbReference>
<dbReference type="Proteomes" id="UP000219338">
    <property type="component" value="Unassembled WGS sequence"/>
</dbReference>
<evidence type="ECO:0000256" key="5">
    <source>
        <dbReference type="ARBA" id="ARBA00022723"/>
    </source>
</evidence>
<dbReference type="PANTHER" id="PTHR46300">
    <property type="entry name" value="P450, PUTATIVE (EUROFUNG)-RELATED-RELATED"/>
    <property type="match status" value="1"/>
</dbReference>
<dbReference type="GO" id="GO:0020037">
    <property type="term" value="F:heme binding"/>
    <property type="evidence" value="ECO:0007669"/>
    <property type="project" value="InterPro"/>
</dbReference>
<gene>
    <name evidence="12" type="ORF">ARMOST_15810</name>
</gene>
<organism evidence="12 13">
    <name type="scientific">Armillaria ostoyae</name>
    <name type="common">Armillaria root rot fungus</name>
    <dbReference type="NCBI Taxonomy" id="47428"/>
    <lineage>
        <taxon>Eukaryota</taxon>
        <taxon>Fungi</taxon>
        <taxon>Dikarya</taxon>
        <taxon>Basidiomycota</taxon>
        <taxon>Agaricomycotina</taxon>
        <taxon>Agaricomycetes</taxon>
        <taxon>Agaricomycetidae</taxon>
        <taxon>Agaricales</taxon>
        <taxon>Marasmiineae</taxon>
        <taxon>Physalacriaceae</taxon>
        <taxon>Armillaria</taxon>
    </lineage>
</organism>
<reference evidence="13" key="1">
    <citation type="journal article" date="2017" name="Nat. Ecol. Evol.">
        <title>Genome expansion and lineage-specific genetic innovations in the forest pathogenic fungi Armillaria.</title>
        <authorList>
            <person name="Sipos G."/>
            <person name="Prasanna A.N."/>
            <person name="Walter M.C."/>
            <person name="O'Connor E."/>
            <person name="Balint B."/>
            <person name="Krizsan K."/>
            <person name="Kiss B."/>
            <person name="Hess J."/>
            <person name="Varga T."/>
            <person name="Slot J."/>
            <person name="Riley R."/>
            <person name="Boka B."/>
            <person name="Rigling D."/>
            <person name="Barry K."/>
            <person name="Lee J."/>
            <person name="Mihaltcheva S."/>
            <person name="LaButti K."/>
            <person name="Lipzen A."/>
            <person name="Waldron R."/>
            <person name="Moloney N.M."/>
            <person name="Sperisen C."/>
            <person name="Kredics L."/>
            <person name="Vagvoelgyi C."/>
            <person name="Patrignani A."/>
            <person name="Fitzpatrick D."/>
            <person name="Nagy I."/>
            <person name="Doyle S."/>
            <person name="Anderson J.B."/>
            <person name="Grigoriev I.V."/>
            <person name="Gueldener U."/>
            <person name="Muensterkoetter M."/>
            <person name="Nagy L.G."/>
        </authorList>
    </citation>
    <scope>NUCLEOTIDE SEQUENCE [LARGE SCALE GENOMIC DNA]</scope>
    <source>
        <strain evidence="13">C18/9</strain>
    </source>
</reference>
<protein>
    <submittedName>
        <fullName evidence="12">Related to O-methylsterigmatocystin oxidoreductase</fullName>
    </submittedName>
</protein>
<dbReference type="CDD" id="cd11065">
    <property type="entry name" value="CYP64-like"/>
    <property type="match status" value="1"/>
</dbReference>
<evidence type="ECO:0000256" key="2">
    <source>
        <dbReference type="ARBA" id="ARBA00005179"/>
    </source>
</evidence>
<evidence type="ECO:0000313" key="13">
    <source>
        <dbReference type="Proteomes" id="UP000219338"/>
    </source>
</evidence>
<dbReference type="EMBL" id="FUEG01000017">
    <property type="protein sequence ID" value="SJL12384.1"/>
    <property type="molecule type" value="Genomic_DNA"/>
</dbReference>
<evidence type="ECO:0000313" key="12">
    <source>
        <dbReference type="EMBL" id="SJL12384.1"/>
    </source>
</evidence>
<keyword evidence="7 9" id="KW-0408">Iron</keyword>
<dbReference type="InterPro" id="IPR036396">
    <property type="entry name" value="Cyt_P450_sf"/>
</dbReference>
<keyword evidence="11" id="KW-0472">Membrane</keyword>
<dbReference type="OMA" id="PHAWAKE"/>
<evidence type="ECO:0000256" key="6">
    <source>
        <dbReference type="ARBA" id="ARBA00023002"/>
    </source>
</evidence>
<dbReference type="STRING" id="47428.A0A284RUE2"/>
<proteinExistence type="inferred from homology"/>
<keyword evidence="13" id="KW-1185">Reference proteome</keyword>
<keyword evidence="11" id="KW-1133">Transmembrane helix</keyword>
<dbReference type="InterPro" id="IPR050364">
    <property type="entry name" value="Cytochrome_P450_fung"/>
</dbReference>
<evidence type="ECO:0000256" key="3">
    <source>
        <dbReference type="ARBA" id="ARBA00010617"/>
    </source>
</evidence>
<keyword evidence="4 9" id="KW-0349">Heme</keyword>
<feature type="transmembrane region" description="Helical" evidence="11">
    <location>
        <begin position="6"/>
        <end position="27"/>
    </location>
</feature>
<name>A0A284RUE2_ARMOS</name>
<sequence>MLDDQLTFWAGVVVSSVVLAVLSALFWSNTRLPLHPGPPPKLLSGNIHQIPGTAPWAAFAEWSRQYGSAIIHYRLFRRHFIVLNSVEAVLALLEHRSNIYSDRPMQWMYNELAERGMSVFHISSQHPNHKNYRRVLQSGLNSRAVQGYRGILERELRILLDGLVDSPDNFSRHLRRNAGAIVLDVTYGWPVTSDDDYFVSLMEEAFSLHRQVAQPGRWLVEEIPFLRFVPSWMPGAHFKRFAFSVRDRMKAIEQAPLKWTKECVASGTARESFTSQLLQPQDGHCVDKEEERIISWCSSALYAGGADTTVSIMLSFIALMMQYPDVQKTAQNEIDTVLGNQRLPNLGDKSSLPYISALLKEILRYSPAARLGLPHRVIEEDAYGGYRIPKDSTVIANIWAICRDPSAYPDPDTFDPNRFLSRHETDPRKLVFGFGRRVCPGAGFAEASLFLNITNILACFDILKPLDTTTGEEYLPEITYTAGATSHPSPFKCQIVPRAKASVHLHDI</sequence>
<evidence type="ECO:0000256" key="7">
    <source>
        <dbReference type="ARBA" id="ARBA00023004"/>
    </source>
</evidence>
<evidence type="ECO:0000256" key="9">
    <source>
        <dbReference type="PIRSR" id="PIRSR602401-1"/>
    </source>
</evidence>
<dbReference type="Pfam" id="PF00067">
    <property type="entry name" value="p450"/>
    <property type="match status" value="1"/>
</dbReference>
<dbReference type="PANTHER" id="PTHR46300:SF7">
    <property type="entry name" value="P450, PUTATIVE (EUROFUNG)-RELATED"/>
    <property type="match status" value="1"/>
</dbReference>
<keyword evidence="8 10" id="KW-0503">Monooxygenase</keyword>
<accession>A0A284RUE2</accession>
<evidence type="ECO:0000256" key="4">
    <source>
        <dbReference type="ARBA" id="ARBA00022617"/>
    </source>
</evidence>
<dbReference type="PRINTS" id="PR00385">
    <property type="entry name" value="P450"/>
</dbReference>
<keyword evidence="6 10" id="KW-0560">Oxidoreductase</keyword>
<evidence type="ECO:0000256" key="10">
    <source>
        <dbReference type="RuleBase" id="RU000461"/>
    </source>
</evidence>
<feature type="binding site" description="axial binding residue" evidence="9">
    <location>
        <position position="439"/>
    </location>
    <ligand>
        <name>heme</name>
        <dbReference type="ChEBI" id="CHEBI:30413"/>
    </ligand>
    <ligandPart>
        <name>Fe</name>
        <dbReference type="ChEBI" id="CHEBI:18248"/>
    </ligandPart>
</feature>
<dbReference type="PRINTS" id="PR00463">
    <property type="entry name" value="EP450I"/>
</dbReference>
<dbReference type="SUPFAM" id="SSF48264">
    <property type="entry name" value="Cytochrome P450"/>
    <property type="match status" value="1"/>
</dbReference>
<dbReference type="InterPro" id="IPR001128">
    <property type="entry name" value="Cyt_P450"/>
</dbReference>
<dbReference type="GO" id="GO:0005506">
    <property type="term" value="F:iron ion binding"/>
    <property type="evidence" value="ECO:0007669"/>
    <property type="project" value="InterPro"/>
</dbReference>
<keyword evidence="5 9" id="KW-0479">Metal-binding</keyword>
<evidence type="ECO:0000256" key="1">
    <source>
        <dbReference type="ARBA" id="ARBA00001971"/>
    </source>
</evidence>